<dbReference type="PANTHER" id="PTHR31149:SF7">
    <property type="entry name" value="EXPRESSED PROTEIN"/>
    <property type="match status" value="1"/>
</dbReference>
<dbReference type="InterPro" id="IPR056284">
    <property type="entry name" value="AIR9-like_A9"/>
</dbReference>
<proteinExistence type="predicted"/>
<keyword evidence="4" id="KW-1185">Reference proteome</keyword>
<feature type="compositionally biased region" description="Polar residues" evidence="1">
    <location>
        <begin position="18"/>
        <end position="32"/>
    </location>
</feature>
<accession>A0A5C7IBI3</accession>
<reference evidence="4" key="1">
    <citation type="journal article" date="2019" name="Gigascience">
        <title>De novo genome assembly of the endangered Acer yangbiense, a plant species with extremely small populations endemic to Yunnan Province, China.</title>
        <authorList>
            <person name="Yang J."/>
            <person name="Wariss H.M."/>
            <person name="Tao L."/>
            <person name="Zhang R."/>
            <person name="Yun Q."/>
            <person name="Hollingsworth P."/>
            <person name="Dao Z."/>
            <person name="Luo G."/>
            <person name="Guo H."/>
            <person name="Ma Y."/>
            <person name="Sun W."/>
        </authorList>
    </citation>
    <scope>NUCLEOTIDE SEQUENCE [LARGE SCALE GENOMIC DNA]</scope>
    <source>
        <strain evidence="4">cv. Malutang</strain>
    </source>
</reference>
<evidence type="ECO:0000259" key="2">
    <source>
        <dbReference type="Pfam" id="PF23197"/>
    </source>
</evidence>
<name>A0A5C7IBI3_9ROSI</name>
<sequence>MSSSKNSMNGLDNDGIKTESSGFLNRQQNFETHSPRKKLEEDNFNYFQDQEAMELYSRARSQKEEVRNLREQIGVACVKELQSLNEKYTLERKFSELRMAIDEKQTEAITSALNELARRKGDLEENLKLAHDLKVAEDQRYIFMSSMLGLLAEYGLWPDVTNASAISNSVKHLHDQLQWKIRTSYDRIRELTSVAGTQATTEYYLHDQHQFSPYSSGYADERITQTDDMTRYFPDKRLTETKDLLLNNQMQQPLNNDNLQGFSFDFHREGVSTGPIIDKGGARKEAGEISNILFYPPRTDNEIAPTISEEGPGIENFQIIGEATPGEKLLGCGFPVRGTTLCMFQWVRHLQDGTRHYIEGATNPEYVVTADDVDKLIAVECIPMDDQGRQGELVRLFANDQNKIRCDPDMQSEIDSHISRGEATFSVLLLMDSSENWEAATLILKRSSFQIKINSTESEIGETFSKELSVKELSIKIPSGLSTQFVLTCFDGSSRPFSTYNVRSLDFDLINLGNIFHVRVCLSNGFPNVFGGSQEHAEKYGPYAITSNNSSHSICMELGDSVILQVMDLNFFVCRMRDTLVLTMRMFQSKALDDKRKGRA</sequence>
<dbReference type="OrthoDB" id="1890867at2759"/>
<protein>
    <recommendedName>
        <fullName evidence="2">AIR9-like A9 domain-containing protein</fullName>
    </recommendedName>
</protein>
<comment type="caution">
    <text evidence="3">The sequence shown here is derived from an EMBL/GenBank/DDBJ whole genome shotgun (WGS) entry which is preliminary data.</text>
</comment>
<dbReference type="FunFam" id="2.60.40.2700:FF:000001">
    <property type="entry name" value="Transmembrane protein"/>
    <property type="match status" value="1"/>
</dbReference>
<dbReference type="Pfam" id="PF23197">
    <property type="entry name" value="IG_AIR9"/>
    <property type="match status" value="1"/>
</dbReference>
<feature type="domain" description="AIR9-like A9" evidence="2">
    <location>
        <begin position="315"/>
        <end position="394"/>
    </location>
</feature>
<dbReference type="PANTHER" id="PTHR31149">
    <property type="entry name" value="EXPRESSED PROTEIN"/>
    <property type="match status" value="1"/>
</dbReference>
<dbReference type="EMBL" id="VAHF01000003">
    <property type="protein sequence ID" value="TXG66518.1"/>
    <property type="molecule type" value="Genomic_DNA"/>
</dbReference>
<evidence type="ECO:0000313" key="4">
    <source>
        <dbReference type="Proteomes" id="UP000323000"/>
    </source>
</evidence>
<dbReference type="GO" id="GO:0005886">
    <property type="term" value="C:plasma membrane"/>
    <property type="evidence" value="ECO:0007669"/>
    <property type="project" value="TreeGrafter"/>
</dbReference>
<organism evidence="3 4">
    <name type="scientific">Acer yangbiense</name>
    <dbReference type="NCBI Taxonomy" id="1000413"/>
    <lineage>
        <taxon>Eukaryota</taxon>
        <taxon>Viridiplantae</taxon>
        <taxon>Streptophyta</taxon>
        <taxon>Embryophyta</taxon>
        <taxon>Tracheophyta</taxon>
        <taxon>Spermatophyta</taxon>
        <taxon>Magnoliopsida</taxon>
        <taxon>eudicotyledons</taxon>
        <taxon>Gunneridae</taxon>
        <taxon>Pentapetalae</taxon>
        <taxon>rosids</taxon>
        <taxon>malvids</taxon>
        <taxon>Sapindales</taxon>
        <taxon>Sapindaceae</taxon>
        <taxon>Hippocastanoideae</taxon>
        <taxon>Acereae</taxon>
        <taxon>Acer</taxon>
    </lineage>
</organism>
<evidence type="ECO:0000313" key="3">
    <source>
        <dbReference type="EMBL" id="TXG66518.1"/>
    </source>
</evidence>
<feature type="compositionally biased region" description="Polar residues" evidence="1">
    <location>
        <begin position="1"/>
        <end position="10"/>
    </location>
</feature>
<dbReference type="AlphaFoldDB" id="A0A5C7IBI3"/>
<feature type="region of interest" description="Disordered" evidence="1">
    <location>
        <begin position="1"/>
        <end position="38"/>
    </location>
</feature>
<dbReference type="Gene3D" id="2.60.40.2700">
    <property type="match status" value="1"/>
</dbReference>
<gene>
    <name evidence="3" type="ORF">EZV62_007793</name>
</gene>
<evidence type="ECO:0000256" key="1">
    <source>
        <dbReference type="SAM" id="MobiDB-lite"/>
    </source>
</evidence>
<dbReference type="Proteomes" id="UP000323000">
    <property type="component" value="Chromosome 3"/>
</dbReference>